<dbReference type="Pfam" id="PF06585">
    <property type="entry name" value="JHBP"/>
    <property type="match status" value="1"/>
</dbReference>
<keyword evidence="3" id="KW-1185">Reference proteome</keyword>
<keyword evidence="1" id="KW-0732">Signal</keyword>
<comment type="caution">
    <text evidence="2">The sequence shown here is derived from an EMBL/GenBank/DDBJ whole genome shotgun (WGS) entry which is preliminary data.</text>
</comment>
<feature type="chain" id="PRO_5042933848" evidence="1">
    <location>
        <begin position="21"/>
        <end position="268"/>
    </location>
</feature>
<proteinExistence type="predicted"/>
<dbReference type="Proteomes" id="UP001367676">
    <property type="component" value="Unassembled WGS sequence"/>
</dbReference>
<feature type="signal peptide" evidence="1">
    <location>
        <begin position="1"/>
        <end position="20"/>
    </location>
</feature>
<evidence type="ECO:0000313" key="3">
    <source>
        <dbReference type="Proteomes" id="UP001367676"/>
    </source>
</evidence>
<sequence>MDESFLPIAVLFLLLTGTHEQDVLNELTESQIGSPEQSKDVPRKKVKSQTYVRATTLEEFIEVERTDEDGLKSYKVEAKLEPFEVLLPVKEVIKDKTNDLKLTLELKQLKVDGINKFKIQGSSNKNKNKDGADISFDLPSAIKLTSPYTLHGTMATKKVQGNGNIDLSIVGVSVNGLVQIADDGQELRIQNLELSYDFKNIQLKFTGLKIDGLDDKETEELTKELTKKYLKDNSETISERLAQDIRIKLNRKLKGVSSTKIISMLKSV</sequence>
<evidence type="ECO:0000313" key="2">
    <source>
        <dbReference type="EMBL" id="KAK7576110.1"/>
    </source>
</evidence>
<evidence type="ECO:0000256" key="1">
    <source>
        <dbReference type="SAM" id="SignalP"/>
    </source>
</evidence>
<dbReference type="PANTHER" id="PTHR11008:SF9">
    <property type="entry name" value="PROTEIN TAKEOUT-LIKE PROTEIN"/>
    <property type="match status" value="1"/>
</dbReference>
<dbReference type="AlphaFoldDB" id="A0AAN9T7Q7"/>
<reference evidence="2 3" key="1">
    <citation type="submission" date="2024-03" db="EMBL/GenBank/DDBJ databases">
        <title>Adaptation during the transition from Ophiocordyceps entomopathogen to insect associate is accompanied by gene loss and intensified selection.</title>
        <authorList>
            <person name="Ward C.M."/>
            <person name="Onetto C.A."/>
            <person name="Borneman A.R."/>
        </authorList>
    </citation>
    <scope>NUCLEOTIDE SEQUENCE [LARGE SCALE GENOMIC DNA]</scope>
    <source>
        <strain evidence="2">AWRI1</strain>
        <tissue evidence="2">Single Adult Female</tissue>
    </source>
</reference>
<accession>A0AAN9T7Q7</accession>
<dbReference type="EMBL" id="JBBCAQ010000036">
    <property type="protein sequence ID" value="KAK7576110.1"/>
    <property type="molecule type" value="Genomic_DNA"/>
</dbReference>
<dbReference type="PANTHER" id="PTHR11008">
    <property type="entry name" value="PROTEIN TAKEOUT-LIKE PROTEIN"/>
    <property type="match status" value="1"/>
</dbReference>
<dbReference type="SMART" id="SM00700">
    <property type="entry name" value="JHBP"/>
    <property type="match status" value="1"/>
</dbReference>
<dbReference type="Gene3D" id="3.15.10.30">
    <property type="entry name" value="Haemolymph juvenile hormone binding protein"/>
    <property type="match status" value="1"/>
</dbReference>
<gene>
    <name evidence="2" type="ORF">V9T40_012396</name>
</gene>
<dbReference type="InterPro" id="IPR038606">
    <property type="entry name" value="To_sf"/>
</dbReference>
<dbReference type="InterPro" id="IPR010562">
    <property type="entry name" value="Haemolymph_juvenile_hormone-bd"/>
</dbReference>
<protein>
    <submittedName>
        <fullName evidence="2">Uncharacterized protein</fullName>
    </submittedName>
</protein>
<name>A0AAN9T7Q7_9HEMI</name>
<organism evidence="2 3">
    <name type="scientific">Parthenolecanium corni</name>
    <dbReference type="NCBI Taxonomy" id="536013"/>
    <lineage>
        <taxon>Eukaryota</taxon>
        <taxon>Metazoa</taxon>
        <taxon>Ecdysozoa</taxon>
        <taxon>Arthropoda</taxon>
        <taxon>Hexapoda</taxon>
        <taxon>Insecta</taxon>
        <taxon>Pterygota</taxon>
        <taxon>Neoptera</taxon>
        <taxon>Paraneoptera</taxon>
        <taxon>Hemiptera</taxon>
        <taxon>Sternorrhyncha</taxon>
        <taxon>Coccoidea</taxon>
        <taxon>Coccidae</taxon>
        <taxon>Parthenolecanium</taxon>
    </lineage>
</organism>